<accession>A0ABZ0X6Y7</accession>
<organism evidence="11 12">
    <name type="scientific">Kangiella aquimarina</name>
    <dbReference type="NCBI Taxonomy" id="261965"/>
    <lineage>
        <taxon>Bacteria</taxon>
        <taxon>Pseudomonadati</taxon>
        <taxon>Pseudomonadota</taxon>
        <taxon>Gammaproteobacteria</taxon>
        <taxon>Kangiellales</taxon>
        <taxon>Kangiellaceae</taxon>
        <taxon>Kangiella</taxon>
    </lineage>
</organism>
<evidence type="ECO:0000256" key="9">
    <source>
        <dbReference type="SAM" id="Phobius"/>
    </source>
</evidence>
<keyword evidence="4 9" id="KW-1133">Transmembrane helix</keyword>
<dbReference type="PANTHER" id="PTHR38035">
    <property type="entry name" value="UPF0070 PROTEIN YFGM"/>
    <property type="match status" value="1"/>
</dbReference>
<comment type="similarity">
    <text evidence="7">Belongs to the YfgM family.</text>
</comment>
<dbReference type="SUPFAM" id="SSF48452">
    <property type="entry name" value="TPR-like"/>
    <property type="match status" value="1"/>
</dbReference>
<evidence type="ECO:0000256" key="2">
    <source>
        <dbReference type="ARBA" id="ARBA00022475"/>
    </source>
</evidence>
<feature type="transmembrane region" description="Helical" evidence="9">
    <location>
        <begin position="23"/>
        <end position="41"/>
    </location>
</feature>
<keyword evidence="12" id="KW-1185">Reference proteome</keyword>
<gene>
    <name evidence="11" type="ORF">SR900_05670</name>
</gene>
<dbReference type="Pfam" id="PF09976">
    <property type="entry name" value="TPR_21"/>
    <property type="match status" value="1"/>
</dbReference>
<evidence type="ECO:0000256" key="5">
    <source>
        <dbReference type="ARBA" id="ARBA00023136"/>
    </source>
</evidence>
<evidence type="ECO:0000259" key="10">
    <source>
        <dbReference type="Pfam" id="PF09976"/>
    </source>
</evidence>
<evidence type="ECO:0000256" key="3">
    <source>
        <dbReference type="ARBA" id="ARBA00022692"/>
    </source>
</evidence>
<sequence length="209" mass="22965">MAYETEEQQVEAIKQFWKENGTAIILGAVIGFGALFGWNYYQDHKTKQGELASLAYSEILTMTEQSSSDNSELISKVDAIRTEHAASSYASLAAMSLAQTFASDNKFEEAAEQLQWVVDQSNDTFESIAQLRLARVQLQLEKYNDAIATADSIDEQAFKANALLVKAEALIAQGKNDEAKSVLIEARDAGNGAVNPLLQMRISEFGIEN</sequence>
<dbReference type="InterPro" id="IPR018704">
    <property type="entry name" value="SecYEG/CpoB_TPR"/>
</dbReference>
<keyword evidence="3 9" id="KW-0812">Transmembrane</keyword>
<dbReference type="RefSeq" id="WP_018624418.1">
    <property type="nucleotide sequence ID" value="NZ_CP140158.1"/>
</dbReference>
<evidence type="ECO:0000256" key="1">
    <source>
        <dbReference type="ARBA" id="ARBA00004401"/>
    </source>
</evidence>
<name>A0ABZ0X6Y7_9GAMM</name>
<protein>
    <recommendedName>
        <fullName evidence="8">Ancillary SecYEG translocon subunit</fullName>
    </recommendedName>
</protein>
<dbReference type="PIRSF" id="PIRSF006170">
    <property type="entry name" value="YfgM"/>
    <property type="match status" value="1"/>
</dbReference>
<keyword evidence="2" id="KW-1003">Cell membrane</keyword>
<proteinExistence type="inferred from homology"/>
<comment type="subcellular location">
    <subcellularLocation>
        <location evidence="1">Cell membrane</location>
        <topology evidence="1">Single-pass type II membrane protein</topology>
    </subcellularLocation>
</comment>
<evidence type="ECO:0000256" key="7">
    <source>
        <dbReference type="ARBA" id="ARBA00024197"/>
    </source>
</evidence>
<evidence type="ECO:0000313" key="12">
    <source>
        <dbReference type="Proteomes" id="UP001324185"/>
    </source>
</evidence>
<dbReference type="InterPro" id="IPR026039">
    <property type="entry name" value="YfgM"/>
</dbReference>
<dbReference type="EMBL" id="CP140158">
    <property type="protein sequence ID" value="WQG86375.1"/>
    <property type="molecule type" value="Genomic_DNA"/>
</dbReference>
<dbReference type="InterPro" id="IPR011990">
    <property type="entry name" value="TPR-like_helical_dom_sf"/>
</dbReference>
<dbReference type="Gene3D" id="1.25.40.10">
    <property type="entry name" value="Tetratricopeptide repeat domain"/>
    <property type="match status" value="1"/>
</dbReference>
<keyword evidence="6" id="KW-0143">Chaperone</keyword>
<evidence type="ECO:0000256" key="6">
    <source>
        <dbReference type="ARBA" id="ARBA00023186"/>
    </source>
</evidence>
<dbReference type="Proteomes" id="UP001324185">
    <property type="component" value="Chromosome"/>
</dbReference>
<evidence type="ECO:0000313" key="11">
    <source>
        <dbReference type="EMBL" id="WQG86375.1"/>
    </source>
</evidence>
<reference evidence="11 12" key="1">
    <citation type="submission" date="2023-11" db="EMBL/GenBank/DDBJ databases">
        <title>MicrobeMod: A computational toolkit for identifying prokaryotic methylation and restriction-modification with nanopore sequencing.</title>
        <authorList>
            <person name="Crits-Christoph A."/>
            <person name="Kang S.C."/>
            <person name="Lee H."/>
            <person name="Ostrov N."/>
        </authorList>
    </citation>
    <scope>NUCLEOTIDE SEQUENCE [LARGE SCALE GENOMIC DNA]</scope>
    <source>
        <strain evidence="11 12">DSMZ 16071</strain>
    </source>
</reference>
<dbReference type="PANTHER" id="PTHR38035:SF1">
    <property type="entry name" value="ANCILLARY SECYEG TRANSLOCON SUBUNIT"/>
    <property type="match status" value="1"/>
</dbReference>
<feature type="domain" description="Ancillary SecYEG translocon subunit/Cell division coordinator CpoB TPR" evidence="10">
    <location>
        <begin position="14"/>
        <end position="204"/>
    </location>
</feature>
<keyword evidence="5 9" id="KW-0472">Membrane</keyword>
<evidence type="ECO:0000256" key="8">
    <source>
        <dbReference type="ARBA" id="ARBA00024235"/>
    </source>
</evidence>
<evidence type="ECO:0000256" key="4">
    <source>
        <dbReference type="ARBA" id="ARBA00022989"/>
    </source>
</evidence>